<keyword evidence="2 4" id="KW-0689">Ribosomal protein</keyword>
<evidence type="ECO:0000256" key="5">
    <source>
        <dbReference type="SAM" id="MobiDB-lite"/>
    </source>
</evidence>
<keyword evidence="3 4" id="KW-0687">Ribonucleoprotein</keyword>
<dbReference type="EMBL" id="JANBQB010000132">
    <property type="protein sequence ID" value="KAJ1981266.1"/>
    <property type="molecule type" value="Genomic_DNA"/>
</dbReference>
<dbReference type="InterPro" id="IPR005721">
    <property type="entry name" value="Ribosomal_uL22_euk/arc"/>
</dbReference>
<dbReference type="InterPro" id="IPR036394">
    <property type="entry name" value="Ribosomal_uL22_sf"/>
</dbReference>
<feature type="region of interest" description="Disordered" evidence="5">
    <location>
        <begin position="157"/>
        <end position="192"/>
    </location>
</feature>
<comment type="similarity">
    <text evidence="1 4">Belongs to the universal ribosomal protein uL22 family.</text>
</comment>
<dbReference type="InterPro" id="IPR018260">
    <property type="entry name" value="Ribosomal_uL22_CS"/>
</dbReference>
<gene>
    <name evidence="6" type="primary">RPL17B</name>
    <name evidence="6" type="ORF">H4R34_002143</name>
</gene>
<dbReference type="Pfam" id="PF00237">
    <property type="entry name" value="Ribosomal_L22"/>
    <property type="match status" value="1"/>
</dbReference>
<evidence type="ECO:0000256" key="4">
    <source>
        <dbReference type="RuleBase" id="RU004005"/>
    </source>
</evidence>
<dbReference type="PANTHER" id="PTHR11593:SF10">
    <property type="entry name" value="60S RIBOSOMAL PROTEIN L17"/>
    <property type="match status" value="1"/>
</dbReference>
<dbReference type="OrthoDB" id="10254664at2759"/>
<evidence type="ECO:0000313" key="6">
    <source>
        <dbReference type="EMBL" id="KAJ1981266.1"/>
    </source>
</evidence>
<dbReference type="Proteomes" id="UP001151582">
    <property type="component" value="Unassembled WGS sequence"/>
</dbReference>
<keyword evidence="7" id="KW-1185">Reference proteome</keyword>
<dbReference type="CDD" id="cd00336">
    <property type="entry name" value="Ribosomal_L22"/>
    <property type="match status" value="1"/>
</dbReference>
<dbReference type="Gene3D" id="3.90.470.10">
    <property type="entry name" value="Ribosomal protein L22/L17"/>
    <property type="match status" value="1"/>
</dbReference>
<dbReference type="GO" id="GO:0003735">
    <property type="term" value="F:structural constituent of ribosome"/>
    <property type="evidence" value="ECO:0007669"/>
    <property type="project" value="InterPro"/>
</dbReference>
<dbReference type="GO" id="GO:0022625">
    <property type="term" value="C:cytosolic large ribosomal subunit"/>
    <property type="evidence" value="ECO:0007669"/>
    <property type="project" value="TreeGrafter"/>
</dbReference>
<reference evidence="6" key="1">
    <citation type="submission" date="2022-07" db="EMBL/GenBank/DDBJ databases">
        <title>Phylogenomic reconstructions and comparative analyses of Kickxellomycotina fungi.</title>
        <authorList>
            <person name="Reynolds N.K."/>
            <person name="Stajich J.E."/>
            <person name="Barry K."/>
            <person name="Grigoriev I.V."/>
            <person name="Crous P."/>
            <person name="Smith M.E."/>
        </authorList>
    </citation>
    <scope>NUCLEOTIDE SEQUENCE</scope>
    <source>
        <strain evidence="6">RSA 567</strain>
    </source>
</reference>
<dbReference type="SUPFAM" id="SSF54843">
    <property type="entry name" value="Ribosomal protein L22"/>
    <property type="match status" value="1"/>
</dbReference>
<evidence type="ECO:0000256" key="1">
    <source>
        <dbReference type="ARBA" id="ARBA00009451"/>
    </source>
</evidence>
<protein>
    <submittedName>
        <fullName evidence="6">60S ribosomal protein L17B</fullName>
    </submittedName>
</protein>
<proteinExistence type="inferred from homology"/>
<name>A0A9W8E9K8_9FUNG</name>
<dbReference type="InterPro" id="IPR001063">
    <property type="entry name" value="Ribosomal_uL22"/>
</dbReference>
<comment type="caution">
    <text evidence="6">The sequence shown here is derived from an EMBL/GenBank/DDBJ whole genome shotgun (WGS) entry which is preliminary data.</text>
</comment>
<evidence type="ECO:0000313" key="7">
    <source>
        <dbReference type="Proteomes" id="UP001151582"/>
    </source>
</evidence>
<accession>A0A9W8E9K8</accession>
<sequence>MARYSATPSNSSKSAMTRGSYLRVSFKNTHETAAAISGMKLEKAFHYLNNVKHYQQCIPFRRFNRGVGRAAQAKEFGTSQGRWPIKSCNFMLELLTNVKANAEAKELDISQCVIKHIQVNQAPKQRRRVHRAHGRINPYMSHPCHVEIIVTEEPTKVSESTSTKAIRPTRKQQAITQKKHLASGGAAKAQTA</sequence>
<organism evidence="6 7">
    <name type="scientific">Dimargaris verticillata</name>
    <dbReference type="NCBI Taxonomy" id="2761393"/>
    <lineage>
        <taxon>Eukaryota</taxon>
        <taxon>Fungi</taxon>
        <taxon>Fungi incertae sedis</taxon>
        <taxon>Zoopagomycota</taxon>
        <taxon>Kickxellomycotina</taxon>
        <taxon>Dimargaritomycetes</taxon>
        <taxon>Dimargaritales</taxon>
        <taxon>Dimargaritaceae</taxon>
        <taxon>Dimargaris</taxon>
    </lineage>
</organism>
<dbReference type="PROSITE" id="PS00464">
    <property type="entry name" value="RIBOSOMAL_L22"/>
    <property type="match status" value="1"/>
</dbReference>
<dbReference type="GO" id="GO:0002181">
    <property type="term" value="P:cytoplasmic translation"/>
    <property type="evidence" value="ECO:0007669"/>
    <property type="project" value="TreeGrafter"/>
</dbReference>
<dbReference type="PANTHER" id="PTHR11593">
    <property type="entry name" value="60S RIBOSOMAL PROTEIN L17"/>
    <property type="match status" value="1"/>
</dbReference>
<dbReference type="NCBIfam" id="TIGR01038">
    <property type="entry name" value="uL22_arch_euk"/>
    <property type="match status" value="1"/>
</dbReference>
<evidence type="ECO:0000256" key="2">
    <source>
        <dbReference type="ARBA" id="ARBA00022980"/>
    </source>
</evidence>
<dbReference type="AlphaFoldDB" id="A0A9W8E9K8"/>
<evidence type="ECO:0000256" key="3">
    <source>
        <dbReference type="ARBA" id="ARBA00023274"/>
    </source>
</evidence>